<keyword evidence="1" id="KW-0472">Membrane</keyword>
<name>A0ABP9RFY6_9ACTN</name>
<dbReference type="Gene3D" id="3.40.50.300">
    <property type="entry name" value="P-loop containing nucleotide triphosphate hydrolases"/>
    <property type="match status" value="1"/>
</dbReference>
<evidence type="ECO:0000313" key="4">
    <source>
        <dbReference type="Proteomes" id="UP001501570"/>
    </source>
</evidence>
<feature type="transmembrane region" description="Helical" evidence="1">
    <location>
        <begin position="469"/>
        <end position="490"/>
    </location>
</feature>
<evidence type="ECO:0000256" key="1">
    <source>
        <dbReference type="SAM" id="Phobius"/>
    </source>
</evidence>
<keyword evidence="4" id="KW-1185">Reference proteome</keyword>
<gene>
    <name evidence="3" type="ORF">GCM10023322_00800</name>
</gene>
<sequence length="539" mass="57388">MTERLDVALPRARHGYDQDPIDADSLVTRAGALGRFVRSAAGVLDERRLAPARSLADHTVQRLAHSREHTVVALAGATGGGKSSLFNALSGLALSDVGVRRPTTGQPHACVWGGAGAGPLLDWLEVPAPLRFDRESALDAQDEATLRGLVLLDLPDLDSVVAEHRDEAERLLDLVDLVVWVTDPQKYADRLVHEQYLRAFGRHRDITIVVLNQVDRLAVPDVGRCVNDLRRLLDADGLGGVPVLATSAIGGSAGVVELRRELEKAMVARQARLRRLDGDLLKLVDDLSSTVGPPAAELGRGVVRAVTEELCSAAGAPAVANAVARARRYQARRVMGWPLTRYWRRRPDPLAWQYPERVPQTSGLAVPARAQRAAIEVAVRALADRASAGLPEPWTQALGTAARSRLGDLPDALDAAIDHVDLGASRTPAWWRVVSALQWLLTLAALAGVAWLIGRLFLPGLGGAARPALLAGVGLLGGALLSVLVAPLAAAGSRRASREAGGPIESAVAEIAGEYVIRPVRAMSTRYAEAREALEAAGR</sequence>
<evidence type="ECO:0000259" key="2">
    <source>
        <dbReference type="Pfam" id="PF01926"/>
    </source>
</evidence>
<organism evidence="3 4">
    <name type="scientific">Rugosimonospora acidiphila</name>
    <dbReference type="NCBI Taxonomy" id="556531"/>
    <lineage>
        <taxon>Bacteria</taxon>
        <taxon>Bacillati</taxon>
        <taxon>Actinomycetota</taxon>
        <taxon>Actinomycetes</taxon>
        <taxon>Micromonosporales</taxon>
        <taxon>Micromonosporaceae</taxon>
        <taxon>Rugosimonospora</taxon>
    </lineage>
</organism>
<feature type="domain" description="G" evidence="2">
    <location>
        <begin position="72"/>
        <end position="212"/>
    </location>
</feature>
<dbReference type="Proteomes" id="UP001501570">
    <property type="component" value="Unassembled WGS sequence"/>
</dbReference>
<dbReference type="InterPro" id="IPR006073">
    <property type="entry name" value="GTP-bd"/>
</dbReference>
<dbReference type="RefSeq" id="WP_345625018.1">
    <property type="nucleotide sequence ID" value="NZ_BAABJQ010000001.1"/>
</dbReference>
<dbReference type="PANTHER" id="PTHR42698:SF1">
    <property type="entry name" value="GTPASE ERA, MITOCHONDRIAL"/>
    <property type="match status" value="1"/>
</dbReference>
<dbReference type="SUPFAM" id="SSF52540">
    <property type="entry name" value="P-loop containing nucleoside triphosphate hydrolases"/>
    <property type="match status" value="1"/>
</dbReference>
<dbReference type="Pfam" id="PF01926">
    <property type="entry name" value="MMR_HSR1"/>
    <property type="match status" value="1"/>
</dbReference>
<proteinExistence type="predicted"/>
<dbReference type="InterPro" id="IPR005662">
    <property type="entry name" value="GTPase_Era-like"/>
</dbReference>
<dbReference type="PANTHER" id="PTHR42698">
    <property type="entry name" value="GTPASE ERA"/>
    <property type="match status" value="1"/>
</dbReference>
<keyword evidence="1" id="KW-1133">Transmembrane helix</keyword>
<accession>A0ABP9RFY6</accession>
<feature type="transmembrane region" description="Helical" evidence="1">
    <location>
        <begin position="436"/>
        <end position="457"/>
    </location>
</feature>
<protein>
    <submittedName>
        <fullName evidence="3">50S ribosome-binding GTPase</fullName>
    </submittedName>
</protein>
<evidence type="ECO:0000313" key="3">
    <source>
        <dbReference type="EMBL" id="GAA5177065.1"/>
    </source>
</evidence>
<keyword evidence="1" id="KW-0812">Transmembrane</keyword>
<comment type="caution">
    <text evidence="3">The sequence shown here is derived from an EMBL/GenBank/DDBJ whole genome shotgun (WGS) entry which is preliminary data.</text>
</comment>
<dbReference type="EMBL" id="BAABJQ010000001">
    <property type="protein sequence ID" value="GAA5177065.1"/>
    <property type="molecule type" value="Genomic_DNA"/>
</dbReference>
<reference evidence="4" key="1">
    <citation type="journal article" date="2019" name="Int. J. Syst. Evol. Microbiol.">
        <title>The Global Catalogue of Microorganisms (GCM) 10K type strain sequencing project: providing services to taxonomists for standard genome sequencing and annotation.</title>
        <authorList>
            <consortium name="The Broad Institute Genomics Platform"/>
            <consortium name="The Broad Institute Genome Sequencing Center for Infectious Disease"/>
            <person name="Wu L."/>
            <person name="Ma J."/>
        </authorList>
    </citation>
    <scope>NUCLEOTIDE SEQUENCE [LARGE SCALE GENOMIC DNA]</scope>
    <source>
        <strain evidence="4">JCM 18304</strain>
    </source>
</reference>
<dbReference type="InterPro" id="IPR027417">
    <property type="entry name" value="P-loop_NTPase"/>
</dbReference>